<evidence type="ECO:0000259" key="3">
    <source>
        <dbReference type="Pfam" id="PF00675"/>
    </source>
</evidence>
<feature type="domain" description="Peptidase M16 N-terminal" evidence="3">
    <location>
        <begin position="13"/>
        <end position="159"/>
    </location>
</feature>
<dbReference type="RefSeq" id="WP_128752470.1">
    <property type="nucleotide sequence ID" value="NZ_CP035282.1"/>
</dbReference>
<feature type="domain" description="Peptidase M16 C-terminal" evidence="4">
    <location>
        <begin position="165"/>
        <end position="341"/>
    </location>
</feature>
<evidence type="ECO:0000313" key="6">
    <source>
        <dbReference type="Proteomes" id="UP000287969"/>
    </source>
</evidence>
<dbReference type="EMBL" id="CP035282">
    <property type="protein sequence ID" value="QAT61660.1"/>
    <property type="molecule type" value="Genomic_DNA"/>
</dbReference>
<dbReference type="PROSITE" id="PS00143">
    <property type="entry name" value="INSULINASE"/>
    <property type="match status" value="1"/>
</dbReference>
<dbReference type="GO" id="GO:0046872">
    <property type="term" value="F:metal ion binding"/>
    <property type="evidence" value="ECO:0007669"/>
    <property type="project" value="InterPro"/>
</dbReference>
<dbReference type="GO" id="GO:0004222">
    <property type="term" value="F:metalloendopeptidase activity"/>
    <property type="evidence" value="ECO:0007669"/>
    <property type="project" value="InterPro"/>
</dbReference>
<dbReference type="Pfam" id="PF05193">
    <property type="entry name" value="Peptidase_M16_C"/>
    <property type="match status" value="1"/>
</dbReference>
<dbReference type="InterPro" id="IPR011249">
    <property type="entry name" value="Metalloenz_LuxS/M16"/>
</dbReference>
<organism evidence="5 6">
    <name type="scientific">Acidilutibacter cellobiosedens</name>
    <dbReference type="NCBI Taxonomy" id="2507161"/>
    <lineage>
        <taxon>Bacteria</taxon>
        <taxon>Bacillati</taxon>
        <taxon>Bacillota</taxon>
        <taxon>Tissierellia</taxon>
        <taxon>Tissierellales</taxon>
        <taxon>Acidilutibacteraceae</taxon>
        <taxon>Acidilutibacter</taxon>
    </lineage>
</organism>
<dbReference type="GO" id="GO:0006508">
    <property type="term" value="P:proteolysis"/>
    <property type="evidence" value="ECO:0007669"/>
    <property type="project" value="InterPro"/>
</dbReference>
<name>A0A410QCF5_9FIRM</name>
<dbReference type="InterPro" id="IPR007863">
    <property type="entry name" value="Peptidase_M16_C"/>
</dbReference>
<comment type="similarity">
    <text evidence="1 2">Belongs to the peptidase M16 family.</text>
</comment>
<evidence type="ECO:0000313" key="5">
    <source>
        <dbReference type="EMBL" id="QAT61660.1"/>
    </source>
</evidence>
<dbReference type="InterPro" id="IPR001431">
    <property type="entry name" value="Pept_M16_Zn_BS"/>
</dbReference>
<dbReference type="InterPro" id="IPR050361">
    <property type="entry name" value="MPP/UQCRC_Complex"/>
</dbReference>
<dbReference type="Proteomes" id="UP000287969">
    <property type="component" value="Chromosome"/>
</dbReference>
<gene>
    <name evidence="5" type="ORF">EQM13_08705</name>
</gene>
<sequence>MYLKYKLNNGITVVMEEMPYMQSASIGILINNGSVNEKKEINGVSHFIEHMLFKGTDKRSAKEISETIDNIGGQLNAFTDKEYTCFYSKVLSCHISIAIDVLSDMMINSKFLEEDMEREKKVISEEINMYLDSPEDAVYDLLYETIYKDTPLSLSVLGTEDSLNSLSREGIVDYYHKYYNPENMVISVAGNIKSKEIIKILEEKFGGMTNEKKGQAHLIQEPLNFNDIKGMVKKTEQLNFCIGMEGVSRESDDTYPLLILNTALGGSSSSILFQKIREEEGLAYTVYSTPFFHRNTGIFSIYAGLNSNNILEFAKIIKKEIKNIKDNSISSDDLLKLKEQLKGSYILGLESTLSRMMELGKSQLLFEKVITSEDVIKKIDKVTLEDIKRVSENIFDFRKYDIAYVGEISKKEKIESELKNILFI</sequence>
<dbReference type="OrthoDB" id="9811314at2"/>
<protein>
    <submittedName>
        <fullName evidence="5">Insulinase family protein</fullName>
    </submittedName>
</protein>
<dbReference type="Pfam" id="PF00675">
    <property type="entry name" value="Peptidase_M16"/>
    <property type="match status" value="1"/>
</dbReference>
<dbReference type="PANTHER" id="PTHR11851">
    <property type="entry name" value="METALLOPROTEASE"/>
    <property type="match status" value="1"/>
</dbReference>
<keyword evidence="6" id="KW-1185">Reference proteome</keyword>
<accession>A0A410QCF5</accession>
<dbReference type="KEGG" id="spoa:EQM13_08705"/>
<dbReference type="SUPFAM" id="SSF63411">
    <property type="entry name" value="LuxS/MPP-like metallohydrolase"/>
    <property type="match status" value="2"/>
</dbReference>
<evidence type="ECO:0000259" key="4">
    <source>
        <dbReference type="Pfam" id="PF05193"/>
    </source>
</evidence>
<dbReference type="AlphaFoldDB" id="A0A410QCF5"/>
<dbReference type="FunFam" id="3.30.830.10:FF:000008">
    <property type="entry name" value="Mitochondrial-processing peptidase subunit beta"/>
    <property type="match status" value="1"/>
</dbReference>
<evidence type="ECO:0000256" key="2">
    <source>
        <dbReference type="RuleBase" id="RU004447"/>
    </source>
</evidence>
<dbReference type="Gene3D" id="3.30.830.10">
    <property type="entry name" value="Metalloenzyme, LuxS/M16 peptidase-like"/>
    <property type="match status" value="2"/>
</dbReference>
<dbReference type="PANTHER" id="PTHR11851:SF49">
    <property type="entry name" value="MITOCHONDRIAL-PROCESSING PEPTIDASE SUBUNIT ALPHA"/>
    <property type="match status" value="1"/>
</dbReference>
<dbReference type="InterPro" id="IPR011765">
    <property type="entry name" value="Pept_M16_N"/>
</dbReference>
<evidence type="ECO:0000256" key="1">
    <source>
        <dbReference type="ARBA" id="ARBA00007261"/>
    </source>
</evidence>
<proteinExistence type="inferred from homology"/>
<reference evidence="6" key="1">
    <citation type="submission" date="2019-01" db="EMBL/GenBank/DDBJ databases">
        <title>Draft genomes of a novel of Sporanaerobacter strains.</title>
        <authorList>
            <person name="Ma S."/>
        </authorList>
    </citation>
    <scope>NUCLEOTIDE SEQUENCE [LARGE SCALE GENOMIC DNA]</scope>
    <source>
        <strain evidence="6">NJN-17</strain>
    </source>
</reference>